<evidence type="ECO:0000313" key="9">
    <source>
        <dbReference type="Proteomes" id="UP001596067"/>
    </source>
</evidence>
<dbReference type="InterPro" id="IPR036388">
    <property type="entry name" value="WH-like_DNA-bd_sf"/>
</dbReference>
<evidence type="ECO:0000313" key="8">
    <source>
        <dbReference type="EMBL" id="MFC5885623.1"/>
    </source>
</evidence>
<dbReference type="SUPFAM" id="SSF53383">
    <property type="entry name" value="PLP-dependent transferases"/>
    <property type="match status" value="1"/>
</dbReference>
<dbReference type="CDD" id="cd00609">
    <property type="entry name" value="AAT_like"/>
    <property type="match status" value="1"/>
</dbReference>
<dbReference type="RefSeq" id="WP_313761782.1">
    <property type="nucleotide sequence ID" value="NZ_BAAAVH010000049.1"/>
</dbReference>
<dbReference type="Pfam" id="PF00392">
    <property type="entry name" value="GntR"/>
    <property type="match status" value="1"/>
</dbReference>
<dbReference type="SUPFAM" id="SSF46785">
    <property type="entry name" value="Winged helix' DNA-binding domain"/>
    <property type="match status" value="1"/>
</dbReference>
<dbReference type="Gene3D" id="1.10.10.10">
    <property type="entry name" value="Winged helix-like DNA-binding domain superfamily/Winged helix DNA-binding domain"/>
    <property type="match status" value="1"/>
</dbReference>
<protein>
    <submittedName>
        <fullName evidence="8">PLP-dependent aminotransferase family protein</fullName>
    </submittedName>
</protein>
<dbReference type="InterPro" id="IPR051446">
    <property type="entry name" value="HTH_trans_reg/aminotransferase"/>
</dbReference>
<dbReference type="InterPro" id="IPR015424">
    <property type="entry name" value="PyrdxlP-dep_Trfase"/>
</dbReference>
<dbReference type="InterPro" id="IPR036390">
    <property type="entry name" value="WH_DNA-bd_sf"/>
</dbReference>
<dbReference type="InterPro" id="IPR015421">
    <property type="entry name" value="PyrdxlP-dep_Trfase_major"/>
</dbReference>
<evidence type="ECO:0000256" key="3">
    <source>
        <dbReference type="ARBA" id="ARBA00023015"/>
    </source>
</evidence>
<dbReference type="InterPro" id="IPR000524">
    <property type="entry name" value="Tscrpt_reg_HTH_GntR"/>
</dbReference>
<dbReference type="PROSITE" id="PS50949">
    <property type="entry name" value="HTH_GNTR"/>
    <property type="match status" value="1"/>
</dbReference>
<sequence length="478" mass="50594">MPNSWSSSRLDLHLALDAANGRRAGLESALRTAIRQGRLAPGALLPSTRGLARELGLSRGTVTAAYDQLAEEGHLVTRPGAATRVAAPPQPPVEAATRPAPAPAVPRHDLRPGHPDVSAFPTRTWLAATRRVLTRARPDVFAAGDPQGRIELRTALADYLGRTRGVITTPDRIVITSGYYQGLGLLCSALAAAGARTAAMEDPGHNTYRDVVRRAGLTVLPLPLDADGARTDALTPRTDAVVLTPAHQYPTGVPLGARRRQAVCTWAHSTGGLIVEDDYDGEFRYDRRPVGALQGNAADHVAYCGTASKTLGPALRLAWLVLPPRLVGAVVAAKQQADLYTETLGQLVLAELIATHAYDRHVRAARLRYRRRRELLLDRVTALPGHTAHGVPAGLHTLVTLPSDGPGEERLLAACTGRGLALRGLTELHHDPTGRPQGLLVGFAAPSDRGYPPALDALCAVLASTDPGDRGPALRSGG</sequence>
<keyword evidence="5" id="KW-0804">Transcription</keyword>
<keyword evidence="4" id="KW-0238">DNA-binding</keyword>
<keyword evidence="8" id="KW-0808">Transferase</keyword>
<gene>
    <name evidence="8" type="ORF">ACFP0N_11650</name>
</gene>
<dbReference type="EMBL" id="JBHSOD010000010">
    <property type="protein sequence ID" value="MFC5885623.1"/>
    <property type="molecule type" value="Genomic_DNA"/>
</dbReference>
<comment type="caution">
    <text evidence="8">The sequence shown here is derived from an EMBL/GenBank/DDBJ whole genome shotgun (WGS) entry which is preliminary data.</text>
</comment>
<evidence type="ECO:0000259" key="7">
    <source>
        <dbReference type="PROSITE" id="PS50949"/>
    </source>
</evidence>
<evidence type="ECO:0000256" key="6">
    <source>
        <dbReference type="SAM" id="MobiDB-lite"/>
    </source>
</evidence>
<dbReference type="Gene3D" id="3.40.640.10">
    <property type="entry name" value="Type I PLP-dependent aspartate aminotransferase-like (Major domain)"/>
    <property type="match status" value="1"/>
</dbReference>
<keyword evidence="9" id="KW-1185">Reference proteome</keyword>
<evidence type="ECO:0000256" key="1">
    <source>
        <dbReference type="ARBA" id="ARBA00005384"/>
    </source>
</evidence>
<dbReference type="PRINTS" id="PR00035">
    <property type="entry name" value="HTHGNTR"/>
</dbReference>
<keyword evidence="3" id="KW-0805">Transcription regulation</keyword>
<keyword evidence="8" id="KW-0032">Aminotransferase</keyword>
<evidence type="ECO:0000256" key="2">
    <source>
        <dbReference type="ARBA" id="ARBA00022898"/>
    </source>
</evidence>
<dbReference type="PANTHER" id="PTHR46577">
    <property type="entry name" value="HTH-TYPE TRANSCRIPTIONAL REGULATORY PROTEIN GABR"/>
    <property type="match status" value="1"/>
</dbReference>
<dbReference type="Pfam" id="PF00155">
    <property type="entry name" value="Aminotran_1_2"/>
    <property type="match status" value="1"/>
</dbReference>
<proteinExistence type="inferred from homology"/>
<dbReference type="CDD" id="cd07377">
    <property type="entry name" value="WHTH_GntR"/>
    <property type="match status" value="1"/>
</dbReference>
<dbReference type="Proteomes" id="UP001596067">
    <property type="component" value="Unassembled WGS sequence"/>
</dbReference>
<feature type="region of interest" description="Disordered" evidence="6">
    <location>
        <begin position="83"/>
        <end position="117"/>
    </location>
</feature>
<evidence type="ECO:0000256" key="5">
    <source>
        <dbReference type="ARBA" id="ARBA00023163"/>
    </source>
</evidence>
<dbReference type="GO" id="GO:0008483">
    <property type="term" value="F:transaminase activity"/>
    <property type="evidence" value="ECO:0007669"/>
    <property type="project" value="UniProtKB-KW"/>
</dbReference>
<accession>A0ABW1EX42</accession>
<dbReference type="SMART" id="SM00345">
    <property type="entry name" value="HTH_GNTR"/>
    <property type="match status" value="1"/>
</dbReference>
<keyword evidence="2" id="KW-0663">Pyridoxal phosphate</keyword>
<reference evidence="9" key="1">
    <citation type="journal article" date="2019" name="Int. J. Syst. Evol. Microbiol.">
        <title>The Global Catalogue of Microorganisms (GCM) 10K type strain sequencing project: providing services to taxonomists for standard genome sequencing and annotation.</title>
        <authorList>
            <consortium name="The Broad Institute Genomics Platform"/>
            <consortium name="The Broad Institute Genome Sequencing Center for Infectious Disease"/>
            <person name="Wu L."/>
            <person name="Ma J."/>
        </authorList>
    </citation>
    <scope>NUCLEOTIDE SEQUENCE [LARGE SCALE GENOMIC DNA]</scope>
    <source>
        <strain evidence="9">CGMCC 4.1469</strain>
    </source>
</reference>
<name>A0ABW1EX42_9ACTN</name>
<dbReference type="PANTHER" id="PTHR46577:SF1">
    <property type="entry name" value="HTH-TYPE TRANSCRIPTIONAL REGULATORY PROTEIN GABR"/>
    <property type="match status" value="1"/>
</dbReference>
<comment type="similarity">
    <text evidence="1">In the C-terminal section; belongs to the class-I pyridoxal-phosphate-dependent aminotransferase family.</text>
</comment>
<dbReference type="InterPro" id="IPR004839">
    <property type="entry name" value="Aminotransferase_I/II_large"/>
</dbReference>
<evidence type="ECO:0000256" key="4">
    <source>
        <dbReference type="ARBA" id="ARBA00023125"/>
    </source>
</evidence>
<organism evidence="8 9">
    <name type="scientific">Kitasatospora aburaviensis</name>
    <dbReference type="NCBI Taxonomy" id="67265"/>
    <lineage>
        <taxon>Bacteria</taxon>
        <taxon>Bacillati</taxon>
        <taxon>Actinomycetota</taxon>
        <taxon>Actinomycetes</taxon>
        <taxon>Kitasatosporales</taxon>
        <taxon>Streptomycetaceae</taxon>
        <taxon>Kitasatospora</taxon>
    </lineage>
</organism>
<feature type="domain" description="HTH gntR-type" evidence="7">
    <location>
        <begin position="20"/>
        <end position="88"/>
    </location>
</feature>